<evidence type="ECO:0000256" key="3">
    <source>
        <dbReference type="ARBA" id="ARBA00023098"/>
    </source>
</evidence>
<evidence type="ECO:0000313" key="4">
    <source>
        <dbReference type="EMBL" id="JAT65447.1"/>
    </source>
</evidence>
<name>A0A1D1ZF33_9ARAE</name>
<dbReference type="EMBL" id="GDJX01002489">
    <property type="protein sequence ID" value="JAT65447.1"/>
    <property type="molecule type" value="Transcribed_RNA"/>
</dbReference>
<dbReference type="PANTHER" id="PTHR46020:SF4">
    <property type="entry name" value="OS04G0650200 PROTEIN"/>
    <property type="match status" value="1"/>
</dbReference>
<dbReference type="GO" id="GO:0016788">
    <property type="term" value="F:hydrolase activity, acting on ester bonds"/>
    <property type="evidence" value="ECO:0007669"/>
    <property type="project" value="InterPro"/>
</dbReference>
<sequence>RKYGKNLFPYGMNFAVGGSGVFDTGNFQKNLTAQTDDFVAQVDEGVFPNLDLSRSTAVVSISGNDYMHYQEIGGSMDGLKDFIPRVIKQLKSDLKRIQQLGLGKIAVTNLHPIGCTPYTTIASSYKECNQTVNLAVMYHNALLADAVADLNKNTTSTPFTIIDIFHAFTSVLKQEMKKFKDALRPCCLGESSFYSCGDIADGVARYTVCDAPHLKFYWDSVHPTQAGWRAAFASLGTSLNSLLN</sequence>
<dbReference type="InterPro" id="IPR036514">
    <property type="entry name" value="SGNH_hydro_sf"/>
</dbReference>
<feature type="non-terminal residue" evidence="4">
    <location>
        <position position="1"/>
    </location>
</feature>
<dbReference type="SUPFAM" id="SSF52266">
    <property type="entry name" value="SGNH hydrolase"/>
    <property type="match status" value="1"/>
</dbReference>
<dbReference type="GO" id="GO:0006629">
    <property type="term" value="P:lipid metabolic process"/>
    <property type="evidence" value="ECO:0007669"/>
    <property type="project" value="UniProtKB-KW"/>
</dbReference>
<evidence type="ECO:0000256" key="1">
    <source>
        <dbReference type="ARBA" id="ARBA00008668"/>
    </source>
</evidence>
<dbReference type="Gene3D" id="3.40.50.1110">
    <property type="entry name" value="SGNH hydrolase"/>
    <property type="match status" value="1"/>
</dbReference>
<accession>A0A1D1ZF33</accession>
<dbReference type="Pfam" id="PF00657">
    <property type="entry name" value="Lipase_GDSL"/>
    <property type="match status" value="1"/>
</dbReference>
<protein>
    <submittedName>
        <fullName evidence="4">GDSL esterase/lipase At5g03610</fullName>
    </submittedName>
</protein>
<organism evidence="4">
    <name type="scientific">Anthurium amnicola</name>
    <dbReference type="NCBI Taxonomy" id="1678845"/>
    <lineage>
        <taxon>Eukaryota</taxon>
        <taxon>Viridiplantae</taxon>
        <taxon>Streptophyta</taxon>
        <taxon>Embryophyta</taxon>
        <taxon>Tracheophyta</taxon>
        <taxon>Spermatophyta</taxon>
        <taxon>Magnoliopsida</taxon>
        <taxon>Liliopsida</taxon>
        <taxon>Araceae</taxon>
        <taxon>Pothoideae</taxon>
        <taxon>Potheae</taxon>
        <taxon>Anthurium</taxon>
    </lineage>
</organism>
<proteinExistence type="inferred from homology"/>
<gene>
    <name evidence="4" type="primary">At5g03610_0</name>
    <name evidence="4" type="ORF">g.98281</name>
</gene>
<dbReference type="InterPro" id="IPR001087">
    <property type="entry name" value="GDSL"/>
</dbReference>
<comment type="similarity">
    <text evidence="1">Belongs to the 'GDSL' lipolytic enzyme family.</text>
</comment>
<reference evidence="4" key="1">
    <citation type="submission" date="2015-07" db="EMBL/GenBank/DDBJ databases">
        <title>Transcriptome Assembly of Anthurium amnicola.</title>
        <authorList>
            <person name="Suzuki J."/>
        </authorList>
    </citation>
    <scope>NUCLEOTIDE SEQUENCE</scope>
</reference>
<dbReference type="PANTHER" id="PTHR46020">
    <property type="entry name" value="OSJNBB0059K02.9 PROTEIN"/>
    <property type="match status" value="1"/>
</dbReference>
<evidence type="ECO:0000256" key="2">
    <source>
        <dbReference type="ARBA" id="ARBA00022801"/>
    </source>
</evidence>
<dbReference type="AlphaFoldDB" id="A0A1D1ZF33"/>
<keyword evidence="2" id="KW-0378">Hydrolase</keyword>
<keyword evidence="3" id="KW-0443">Lipid metabolism</keyword>